<comment type="caution">
    <text evidence="2">The sequence shown here is derived from an EMBL/GenBank/DDBJ whole genome shotgun (WGS) entry which is preliminary data.</text>
</comment>
<organism evidence="2 3">
    <name type="scientific">Streptomyces iakyrus</name>
    <dbReference type="NCBI Taxonomy" id="68219"/>
    <lineage>
        <taxon>Bacteria</taxon>
        <taxon>Bacillati</taxon>
        <taxon>Actinomycetota</taxon>
        <taxon>Actinomycetes</taxon>
        <taxon>Kitasatosporales</taxon>
        <taxon>Streptomycetaceae</taxon>
        <taxon>Streptomyces</taxon>
    </lineage>
</organism>
<proteinExistence type="predicted"/>
<dbReference type="RefSeq" id="WP_359636071.1">
    <property type="nucleotide sequence ID" value="NZ_JBEYEN010000010.1"/>
</dbReference>
<evidence type="ECO:0000256" key="1">
    <source>
        <dbReference type="SAM" id="MobiDB-lite"/>
    </source>
</evidence>
<dbReference type="Proteomes" id="UP001617511">
    <property type="component" value="Unassembled WGS sequence"/>
</dbReference>
<gene>
    <name evidence="2" type="ORF">ACIP2Z_27830</name>
</gene>
<keyword evidence="3" id="KW-1185">Reference proteome</keyword>
<protein>
    <submittedName>
        <fullName evidence="2">Uncharacterized protein</fullName>
    </submittedName>
</protein>
<name>A0ABW8FLE5_9ACTN</name>
<feature type="region of interest" description="Disordered" evidence="1">
    <location>
        <begin position="38"/>
        <end position="58"/>
    </location>
</feature>
<dbReference type="EMBL" id="JBIVGG010000012">
    <property type="protein sequence ID" value="MFJ4082758.1"/>
    <property type="molecule type" value="Genomic_DNA"/>
</dbReference>
<evidence type="ECO:0000313" key="2">
    <source>
        <dbReference type="EMBL" id="MFJ4082758.1"/>
    </source>
</evidence>
<reference evidence="2 3" key="1">
    <citation type="submission" date="2024-10" db="EMBL/GenBank/DDBJ databases">
        <title>The Natural Products Discovery Center: Release of the First 8490 Sequenced Strains for Exploring Actinobacteria Biosynthetic Diversity.</title>
        <authorList>
            <person name="Kalkreuter E."/>
            <person name="Kautsar S.A."/>
            <person name="Yang D."/>
            <person name="Bader C.D."/>
            <person name="Teijaro C.N."/>
            <person name="Fluegel L."/>
            <person name="Davis C.M."/>
            <person name="Simpson J.R."/>
            <person name="Lauterbach L."/>
            <person name="Steele A.D."/>
            <person name="Gui C."/>
            <person name="Meng S."/>
            <person name="Li G."/>
            <person name="Viehrig K."/>
            <person name="Ye F."/>
            <person name="Su P."/>
            <person name="Kiefer A.F."/>
            <person name="Nichols A."/>
            <person name="Cepeda A.J."/>
            <person name="Yan W."/>
            <person name="Fan B."/>
            <person name="Jiang Y."/>
            <person name="Adhikari A."/>
            <person name="Zheng C.-J."/>
            <person name="Schuster L."/>
            <person name="Cowan T.M."/>
            <person name="Smanski M.J."/>
            <person name="Chevrette M.G."/>
            <person name="De Carvalho L.P.S."/>
            <person name="Shen B."/>
        </authorList>
    </citation>
    <scope>NUCLEOTIDE SEQUENCE [LARGE SCALE GENOMIC DNA]</scope>
    <source>
        <strain evidence="2 3">NPDC089932</strain>
    </source>
</reference>
<sequence>MAGLATAGLAWPSSLLLEERMGLAMHAVTLYLRVTAKPGSSTAERAQDRLGSLRRITA</sequence>
<evidence type="ECO:0000313" key="3">
    <source>
        <dbReference type="Proteomes" id="UP001617511"/>
    </source>
</evidence>
<accession>A0ABW8FLE5</accession>